<protein>
    <submittedName>
        <fullName evidence="1">Uncharacterized protein</fullName>
    </submittedName>
</protein>
<gene>
    <name evidence="1" type="ORF">MtrunA17_Chr8g0361491</name>
</gene>
<proteinExistence type="predicted"/>
<name>A0A396GQR6_MEDTR</name>
<evidence type="ECO:0000313" key="2">
    <source>
        <dbReference type="Proteomes" id="UP000265566"/>
    </source>
</evidence>
<accession>A0A396GQR6</accession>
<evidence type="ECO:0000313" key="1">
    <source>
        <dbReference type="EMBL" id="RHN41017.1"/>
    </source>
</evidence>
<dbReference type="Proteomes" id="UP000265566">
    <property type="component" value="Chromosome 8"/>
</dbReference>
<comment type="caution">
    <text evidence="1">The sequence shown here is derived from an EMBL/GenBank/DDBJ whole genome shotgun (WGS) entry which is preliminary data.</text>
</comment>
<dbReference type="PANTHER" id="PTHR21068:SF36">
    <property type="entry name" value="SENESCENCE_DEHYDRATION-ASSOCIATED PROTEIN-LIKE PROTEIN"/>
    <property type="match status" value="1"/>
</dbReference>
<dbReference type="PANTHER" id="PTHR21068">
    <property type="entry name" value="SPARTIN"/>
    <property type="match status" value="1"/>
</dbReference>
<organism evidence="1 2">
    <name type="scientific">Medicago truncatula</name>
    <name type="common">Barrel medic</name>
    <name type="synonym">Medicago tribuloides</name>
    <dbReference type="NCBI Taxonomy" id="3880"/>
    <lineage>
        <taxon>Eukaryota</taxon>
        <taxon>Viridiplantae</taxon>
        <taxon>Streptophyta</taxon>
        <taxon>Embryophyta</taxon>
        <taxon>Tracheophyta</taxon>
        <taxon>Spermatophyta</taxon>
        <taxon>Magnoliopsida</taxon>
        <taxon>eudicotyledons</taxon>
        <taxon>Gunneridae</taxon>
        <taxon>Pentapetalae</taxon>
        <taxon>rosids</taxon>
        <taxon>fabids</taxon>
        <taxon>Fabales</taxon>
        <taxon>Fabaceae</taxon>
        <taxon>Papilionoideae</taxon>
        <taxon>50 kb inversion clade</taxon>
        <taxon>NPAAA clade</taxon>
        <taxon>Hologalegina</taxon>
        <taxon>IRL clade</taxon>
        <taxon>Trifolieae</taxon>
        <taxon>Medicago</taxon>
    </lineage>
</organism>
<dbReference type="EMBL" id="PSQE01000008">
    <property type="protein sequence ID" value="RHN41017.1"/>
    <property type="molecule type" value="Genomic_DNA"/>
</dbReference>
<dbReference type="InterPro" id="IPR045036">
    <property type="entry name" value="Spartin-like"/>
</dbReference>
<dbReference type="AlphaFoldDB" id="A0A396GQR6"/>
<reference evidence="2" key="1">
    <citation type="journal article" date="2018" name="Nat. Plants">
        <title>Whole-genome landscape of Medicago truncatula symbiotic genes.</title>
        <authorList>
            <person name="Pecrix Y."/>
            <person name="Staton S.E."/>
            <person name="Sallet E."/>
            <person name="Lelandais-Briere C."/>
            <person name="Moreau S."/>
            <person name="Carrere S."/>
            <person name="Blein T."/>
            <person name="Jardinaud M.F."/>
            <person name="Latrasse D."/>
            <person name="Zouine M."/>
            <person name="Zahm M."/>
            <person name="Kreplak J."/>
            <person name="Mayjonade B."/>
            <person name="Satge C."/>
            <person name="Perez M."/>
            <person name="Cauet S."/>
            <person name="Marande W."/>
            <person name="Chantry-Darmon C."/>
            <person name="Lopez-Roques C."/>
            <person name="Bouchez O."/>
            <person name="Berard A."/>
            <person name="Debelle F."/>
            <person name="Munos S."/>
            <person name="Bendahmane A."/>
            <person name="Berges H."/>
            <person name="Niebel A."/>
            <person name="Buitink J."/>
            <person name="Frugier F."/>
            <person name="Benhamed M."/>
            <person name="Crespi M."/>
            <person name="Gouzy J."/>
            <person name="Gamas P."/>
        </authorList>
    </citation>
    <scope>NUCLEOTIDE SEQUENCE [LARGE SCALE GENOMIC DNA]</scope>
    <source>
        <strain evidence="2">cv. Jemalong A17</strain>
    </source>
</reference>
<dbReference type="Gramene" id="rna47287">
    <property type="protein sequence ID" value="RHN41017.1"/>
    <property type="gene ID" value="gene47287"/>
</dbReference>
<sequence length="61" mass="6924">MDEGEAFELAQCHFMVIKTLEEYVSLATVIKVGEDLQWPLTKDEPVVKLDALHYIGVISIF</sequence>